<dbReference type="EMBL" id="CAJVPT010019717">
    <property type="protein sequence ID" value="CAG8643080.1"/>
    <property type="molecule type" value="Genomic_DNA"/>
</dbReference>
<evidence type="ECO:0000313" key="2">
    <source>
        <dbReference type="Proteomes" id="UP000789525"/>
    </source>
</evidence>
<protein>
    <submittedName>
        <fullName evidence="1">9187_t:CDS:1</fullName>
    </submittedName>
</protein>
<dbReference type="Proteomes" id="UP000789525">
    <property type="component" value="Unassembled WGS sequence"/>
</dbReference>
<proteinExistence type="predicted"/>
<evidence type="ECO:0000313" key="1">
    <source>
        <dbReference type="EMBL" id="CAG8643080.1"/>
    </source>
</evidence>
<name>A0ACA9NCN4_9GLOM</name>
<comment type="caution">
    <text evidence="1">The sequence shown here is derived from an EMBL/GenBank/DDBJ whole genome shotgun (WGS) entry which is preliminary data.</text>
</comment>
<keyword evidence="2" id="KW-1185">Reference proteome</keyword>
<sequence>MSEVASSSSSTSRSYSHKSPEARSRDLVFPAHKPIPDRPIGVPRQGGTKVPVKKIPIRLLKDKPEVPENYENDAWLRLQAAVKAILSHRPINESLEELYKDCKNLCSQKQASLLYTKLFSEIESHVTEERNKLVTLVL</sequence>
<accession>A0ACA9NCN4</accession>
<gene>
    <name evidence="1" type="ORF">ACOLOM_LOCUS8002</name>
</gene>
<organism evidence="1 2">
    <name type="scientific">Acaulospora colombiana</name>
    <dbReference type="NCBI Taxonomy" id="27376"/>
    <lineage>
        <taxon>Eukaryota</taxon>
        <taxon>Fungi</taxon>
        <taxon>Fungi incertae sedis</taxon>
        <taxon>Mucoromycota</taxon>
        <taxon>Glomeromycotina</taxon>
        <taxon>Glomeromycetes</taxon>
        <taxon>Diversisporales</taxon>
        <taxon>Acaulosporaceae</taxon>
        <taxon>Acaulospora</taxon>
    </lineage>
</organism>
<reference evidence="1" key="1">
    <citation type="submission" date="2021-06" db="EMBL/GenBank/DDBJ databases">
        <authorList>
            <person name="Kallberg Y."/>
            <person name="Tangrot J."/>
            <person name="Rosling A."/>
        </authorList>
    </citation>
    <scope>NUCLEOTIDE SEQUENCE</scope>
    <source>
        <strain evidence="1">CL356</strain>
    </source>
</reference>